<feature type="chain" id="PRO_5002042599" description="Tetratricopeptide repeat protein" evidence="2">
    <location>
        <begin position="26"/>
        <end position="436"/>
    </location>
</feature>
<evidence type="ECO:0000256" key="2">
    <source>
        <dbReference type="SAM" id="SignalP"/>
    </source>
</evidence>
<name>A0A0A7PL22_9SPHN</name>
<proteinExistence type="predicted"/>
<organism evidence="3 4">
    <name type="scientific">Sphingopyxis fribergensis</name>
    <dbReference type="NCBI Taxonomy" id="1515612"/>
    <lineage>
        <taxon>Bacteria</taxon>
        <taxon>Pseudomonadati</taxon>
        <taxon>Pseudomonadota</taxon>
        <taxon>Alphaproteobacteria</taxon>
        <taxon>Sphingomonadales</taxon>
        <taxon>Sphingomonadaceae</taxon>
        <taxon>Sphingopyxis</taxon>
    </lineage>
</organism>
<keyword evidence="4" id="KW-1185">Reference proteome</keyword>
<protein>
    <recommendedName>
        <fullName evidence="5">Tetratricopeptide repeat protein</fullName>
    </recommendedName>
</protein>
<keyword evidence="2" id="KW-0732">Signal</keyword>
<evidence type="ECO:0000256" key="1">
    <source>
        <dbReference type="SAM" id="MobiDB-lite"/>
    </source>
</evidence>
<dbReference type="STRING" id="1515612.SKP52_08585"/>
<dbReference type="RefSeq" id="WP_039573855.1">
    <property type="nucleotide sequence ID" value="NZ_CP009122.1"/>
</dbReference>
<feature type="signal peptide" evidence="2">
    <location>
        <begin position="1"/>
        <end position="25"/>
    </location>
</feature>
<dbReference type="SUPFAM" id="SSF48452">
    <property type="entry name" value="TPR-like"/>
    <property type="match status" value="1"/>
</dbReference>
<dbReference type="InterPro" id="IPR011990">
    <property type="entry name" value="TPR-like_helical_dom_sf"/>
</dbReference>
<accession>A0A0A7PL22</accession>
<evidence type="ECO:0008006" key="5">
    <source>
        <dbReference type="Google" id="ProtNLM"/>
    </source>
</evidence>
<dbReference type="PROSITE" id="PS51257">
    <property type="entry name" value="PROKAR_LIPOPROTEIN"/>
    <property type="match status" value="1"/>
</dbReference>
<evidence type="ECO:0000313" key="4">
    <source>
        <dbReference type="Proteomes" id="UP000030907"/>
    </source>
</evidence>
<dbReference type="EMBL" id="CP009122">
    <property type="protein sequence ID" value="AJA08632.1"/>
    <property type="molecule type" value="Genomic_DNA"/>
</dbReference>
<dbReference type="Proteomes" id="UP000030907">
    <property type="component" value="Chromosome"/>
</dbReference>
<gene>
    <name evidence="3" type="ORF">SKP52_08585</name>
</gene>
<reference evidence="3 4" key="1">
    <citation type="journal article" date="2015" name="Int. J. Syst. Evol. Microbiol.">
        <title>Description of Sphingopyxis fribergensis sp. nov. - a soil bacterium with the ability to degrade styrene and phenylacetic acid.</title>
        <authorList>
            <person name="Oelschlagel M."/>
            <person name="Ruckert C."/>
            <person name="Kalinowski J."/>
            <person name="Schmidt G."/>
            <person name="Schlomann M."/>
            <person name="Tischler D."/>
        </authorList>
    </citation>
    <scope>NUCLEOTIDE SEQUENCE [LARGE SCALE GENOMIC DNA]</scope>
    <source>
        <strain evidence="3 4">Kp5.2</strain>
    </source>
</reference>
<feature type="region of interest" description="Disordered" evidence="1">
    <location>
        <begin position="28"/>
        <end position="47"/>
    </location>
</feature>
<dbReference type="AlphaFoldDB" id="A0A0A7PL22"/>
<sequence>MFNRFRSMPATAMAVVLGCALMATAAPAAAQKKEKPKKEEEAKGKGLTASKGFAPALKKMTDATAAKDAATLQAALAEGQTSATAPDDKYLLGFYQLQLGILNKDQAAQAQGLDVMLDSGLTPPENLAVYNFYSGNFAYGAKDYPKAIKRLEAARAAGSTEANVPVLLMDSYLSSGQVDQGIAIAKTAIEASRAAGQRPSDELYVRPIKALQAAKRNDEMLALMTARLRDYSQPQVWRQTLFSVLQAAPAAGTPKEQESFTLDTMRLMRAAGAMTERLEYDEYSALASSDGLPGEAVAVIVEGEQKRIFPSADAKLAARRDDQKARAGNEASTIVAYAKQPSTLTNPKTAGATGDALVGYGHYADAIPLYQAAAKGAAEKDMWTYRLGVAQALSGDKAGAKASFGQVTGARKRLADLWVVKLDAASPPPAAAAATN</sequence>
<dbReference type="KEGG" id="sphk:SKP52_08585"/>
<evidence type="ECO:0000313" key="3">
    <source>
        <dbReference type="EMBL" id="AJA08632.1"/>
    </source>
</evidence>
<dbReference type="HOGENOM" id="CLU_050847_0_0_5"/>
<feature type="compositionally biased region" description="Basic and acidic residues" evidence="1">
    <location>
        <begin position="31"/>
        <end position="44"/>
    </location>
</feature>
<dbReference type="OrthoDB" id="7325958at2"/>